<protein>
    <submittedName>
        <fullName evidence="1">Uncharacterized protein</fullName>
    </submittedName>
</protein>
<accession>A0ABN9FQC4</accession>
<keyword evidence="2" id="KW-1185">Reference proteome</keyword>
<name>A0ABN9FQC4_9NEOB</name>
<reference evidence="1" key="1">
    <citation type="submission" date="2023-05" db="EMBL/GenBank/DDBJ databases">
        <authorList>
            <person name="Stuckert A."/>
        </authorList>
    </citation>
    <scope>NUCLEOTIDE SEQUENCE</scope>
</reference>
<comment type="caution">
    <text evidence="1">The sequence shown here is derived from an EMBL/GenBank/DDBJ whole genome shotgun (WGS) entry which is preliminary data.</text>
</comment>
<gene>
    <name evidence="1" type="ORF">SPARVUS_LOCUS12565637</name>
</gene>
<evidence type="ECO:0000313" key="2">
    <source>
        <dbReference type="Proteomes" id="UP001162483"/>
    </source>
</evidence>
<sequence length="52" mass="5449">MTPKGRGMTGLVVLQQLEDHQFDSPALGCQTGGCQTGPSSVGKLQLPSCLYL</sequence>
<evidence type="ECO:0000313" key="1">
    <source>
        <dbReference type="EMBL" id="CAI9599275.1"/>
    </source>
</evidence>
<dbReference type="EMBL" id="CATNWA010017274">
    <property type="protein sequence ID" value="CAI9599275.1"/>
    <property type="molecule type" value="Genomic_DNA"/>
</dbReference>
<dbReference type="Proteomes" id="UP001162483">
    <property type="component" value="Unassembled WGS sequence"/>
</dbReference>
<proteinExistence type="predicted"/>
<organism evidence="1 2">
    <name type="scientific">Staurois parvus</name>
    <dbReference type="NCBI Taxonomy" id="386267"/>
    <lineage>
        <taxon>Eukaryota</taxon>
        <taxon>Metazoa</taxon>
        <taxon>Chordata</taxon>
        <taxon>Craniata</taxon>
        <taxon>Vertebrata</taxon>
        <taxon>Euteleostomi</taxon>
        <taxon>Amphibia</taxon>
        <taxon>Batrachia</taxon>
        <taxon>Anura</taxon>
        <taxon>Neobatrachia</taxon>
        <taxon>Ranoidea</taxon>
        <taxon>Ranidae</taxon>
        <taxon>Staurois</taxon>
    </lineage>
</organism>